<dbReference type="PIRSF" id="PIRSF006170">
    <property type="entry name" value="YfgM"/>
    <property type="match status" value="1"/>
</dbReference>
<dbReference type="GO" id="GO:0005886">
    <property type="term" value="C:plasma membrane"/>
    <property type="evidence" value="ECO:0007669"/>
    <property type="project" value="UniProtKB-SubCell"/>
</dbReference>
<keyword evidence="4 9" id="KW-1133">Transmembrane helix</keyword>
<dbReference type="AlphaFoldDB" id="A0A892ZF83"/>
<feature type="transmembrane region" description="Helical" evidence="9">
    <location>
        <begin position="25"/>
        <end position="43"/>
    </location>
</feature>
<evidence type="ECO:0000256" key="5">
    <source>
        <dbReference type="ARBA" id="ARBA00023136"/>
    </source>
</evidence>
<evidence type="ECO:0000256" key="6">
    <source>
        <dbReference type="ARBA" id="ARBA00023186"/>
    </source>
</evidence>
<evidence type="ECO:0000259" key="10">
    <source>
        <dbReference type="Pfam" id="PF09976"/>
    </source>
</evidence>
<evidence type="ECO:0000313" key="12">
    <source>
        <dbReference type="Proteomes" id="UP000653156"/>
    </source>
</evidence>
<feature type="domain" description="Ancillary SecYEG translocon subunit/Cell division coordinator CpoB TPR" evidence="10">
    <location>
        <begin position="16"/>
        <end position="208"/>
    </location>
</feature>
<evidence type="ECO:0000256" key="8">
    <source>
        <dbReference type="ARBA" id="ARBA00024235"/>
    </source>
</evidence>
<evidence type="ECO:0000313" key="11">
    <source>
        <dbReference type="EMBL" id="QRQ81602.1"/>
    </source>
</evidence>
<comment type="similarity">
    <text evidence="7">Belongs to the YfgM family.</text>
</comment>
<evidence type="ECO:0000256" key="9">
    <source>
        <dbReference type="SAM" id="Phobius"/>
    </source>
</evidence>
<protein>
    <recommendedName>
        <fullName evidence="8">Ancillary SecYEG translocon subunit</fullName>
    </recommendedName>
</protein>
<dbReference type="InterPro" id="IPR018704">
    <property type="entry name" value="SecYEG/CpoB_TPR"/>
</dbReference>
<dbReference type="InterPro" id="IPR026039">
    <property type="entry name" value="YfgM"/>
</dbReference>
<comment type="subcellular location">
    <subcellularLocation>
        <location evidence="1">Cell membrane</location>
        <topology evidence="1">Single-pass type II membrane protein</topology>
    </subcellularLocation>
</comment>
<dbReference type="Gene3D" id="1.25.40.10">
    <property type="entry name" value="Tetratricopeptide repeat domain"/>
    <property type="match status" value="1"/>
</dbReference>
<sequence>MAVNDFQDQEEIENFKHFWRKYGRWAFYVLLLAAAGYLGWVLYQGHQREQNDKASVVFETFINQSRAHNEAAAKQALLTLQQDFGNTLPAAQATLLMAGTDFDAAKYDDAAKHLQWVQKRQKDELLQAITAQRLAVVYLQQQKYDDALKALDAKVSDDLKPVLLETRGDVLVAQGKPKEAAAAYAAALKLLPEDAPQRELLQMKADPLS</sequence>
<dbReference type="SUPFAM" id="SSF48452">
    <property type="entry name" value="TPR-like"/>
    <property type="match status" value="1"/>
</dbReference>
<dbReference type="PANTHER" id="PTHR38035">
    <property type="entry name" value="UPF0070 PROTEIN YFGM"/>
    <property type="match status" value="1"/>
</dbReference>
<evidence type="ECO:0000256" key="7">
    <source>
        <dbReference type="ARBA" id="ARBA00024197"/>
    </source>
</evidence>
<dbReference type="PANTHER" id="PTHR38035:SF1">
    <property type="entry name" value="ANCILLARY SECYEG TRANSLOCON SUBUNIT"/>
    <property type="match status" value="1"/>
</dbReference>
<dbReference type="GO" id="GO:0044877">
    <property type="term" value="F:protein-containing complex binding"/>
    <property type="evidence" value="ECO:0007669"/>
    <property type="project" value="InterPro"/>
</dbReference>
<dbReference type="Proteomes" id="UP000653156">
    <property type="component" value="Chromosome"/>
</dbReference>
<dbReference type="InterPro" id="IPR011990">
    <property type="entry name" value="TPR-like_helical_dom_sf"/>
</dbReference>
<proteinExistence type="inferred from homology"/>
<keyword evidence="6" id="KW-0143">Chaperone</keyword>
<gene>
    <name evidence="11" type="ORF">JQU52_13035</name>
</gene>
<dbReference type="EMBL" id="CP069798">
    <property type="protein sequence ID" value="QRQ81602.1"/>
    <property type="molecule type" value="Genomic_DNA"/>
</dbReference>
<keyword evidence="3 9" id="KW-0812">Transmembrane</keyword>
<evidence type="ECO:0000256" key="1">
    <source>
        <dbReference type="ARBA" id="ARBA00004401"/>
    </source>
</evidence>
<evidence type="ECO:0000256" key="4">
    <source>
        <dbReference type="ARBA" id="ARBA00022989"/>
    </source>
</evidence>
<organism evidence="11 12">
    <name type="scientific">Paralysiella testudinis</name>
    <dbReference type="NCBI Taxonomy" id="2809020"/>
    <lineage>
        <taxon>Bacteria</taxon>
        <taxon>Pseudomonadati</taxon>
        <taxon>Pseudomonadota</taxon>
        <taxon>Betaproteobacteria</taxon>
        <taxon>Neisseriales</taxon>
        <taxon>Neisseriaceae</taxon>
        <taxon>Paralysiella</taxon>
    </lineage>
</organism>
<reference evidence="11" key="1">
    <citation type="submission" date="2021-02" db="EMBL/GenBank/DDBJ databases">
        <title>Neisseriaceae sp. 26B isolated from the cloaca of a Common Toad-headed Turtle (Mesoclemmys nasuta).</title>
        <authorList>
            <person name="Spergser J."/>
            <person name="Busse H.-J."/>
        </authorList>
    </citation>
    <scope>NUCLEOTIDE SEQUENCE</scope>
    <source>
        <strain evidence="11">26B</strain>
    </source>
</reference>
<dbReference type="KEGG" id="ptes:JQU52_13035"/>
<name>A0A892ZF83_9NEIS</name>
<evidence type="ECO:0000256" key="3">
    <source>
        <dbReference type="ARBA" id="ARBA00022692"/>
    </source>
</evidence>
<dbReference type="RefSeq" id="WP_230338898.1">
    <property type="nucleotide sequence ID" value="NZ_CP069798.1"/>
</dbReference>
<keyword evidence="12" id="KW-1185">Reference proteome</keyword>
<accession>A0A892ZF83</accession>
<keyword evidence="5 9" id="KW-0472">Membrane</keyword>
<evidence type="ECO:0000256" key="2">
    <source>
        <dbReference type="ARBA" id="ARBA00022475"/>
    </source>
</evidence>
<dbReference type="Pfam" id="PF09976">
    <property type="entry name" value="TPR_21"/>
    <property type="match status" value="1"/>
</dbReference>
<keyword evidence="2" id="KW-1003">Cell membrane</keyword>